<dbReference type="EMBL" id="CP163435">
    <property type="protein sequence ID" value="XDQ24377.1"/>
    <property type="molecule type" value="Genomic_DNA"/>
</dbReference>
<name>A0AB39P1P7_9ACTN</name>
<accession>A0AB39P1P7</accession>
<feature type="region of interest" description="Disordered" evidence="1">
    <location>
        <begin position="1"/>
        <end position="26"/>
    </location>
</feature>
<proteinExistence type="predicted"/>
<reference evidence="2" key="1">
    <citation type="submission" date="2024-07" db="EMBL/GenBank/DDBJ databases">
        <authorList>
            <person name="Yu S.T."/>
        </authorList>
    </citation>
    <scope>NUCLEOTIDE SEQUENCE</scope>
    <source>
        <strain evidence="2">R21</strain>
    </source>
</reference>
<protein>
    <submittedName>
        <fullName evidence="2">Uncharacterized protein</fullName>
    </submittedName>
</protein>
<organism evidence="2">
    <name type="scientific">Streptomyces sp. R21</name>
    <dbReference type="NCBI Taxonomy" id="3238627"/>
    <lineage>
        <taxon>Bacteria</taxon>
        <taxon>Bacillati</taxon>
        <taxon>Actinomycetota</taxon>
        <taxon>Actinomycetes</taxon>
        <taxon>Kitasatosporales</taxon>
        <taxon>Streptomycetaceae</taxon>
        <taxon>Streptomyces</taxon>
    </lineage>
</organism>
<sequence>MTELISLISSVRPPTRDQRLQPEQGEIRPALDLAAEASAGWQPV</sequence>
<evidence type="ECO:0000256" key="1">
    <source>
        <dbReference type="SAM" id="MobiDB-lite"/>
    </source>
</evidence>
<dbReference type="AlphaFoldDB" id="A0AB39P1P7"/>
<evidence type="ECO:0000313" key="2">
    <source>
        <dbReference type="EMBL" id="XDQ24377.1"/>
    </source>
</evidence>
<dbReference type="RefSeq" id="WP_369230966.1">
    <property type="nucleotide sequence ID" value="NZ_CP163435.1"/>
</dbReference>
<gene>
    <name evidence="2" type="ORF">AB5J56_06540</name>
</gene>